<name>X1IIE9_9ZZZZ</name>
<protein>
    <recommendedName>
        <fullName evidence="1">Zinc-ribbon domain-containing protein</fullName>
    </recommendedName>
</protein>
<evidence type="ECO:0000313" key="2">
    <source>
        <dbReference type="EMBL" id="GAH57353.1"/>
    </source>
</evidence>
<sequence length="99" mass="11492">ELLSTSDIVKKWSFKAEKCSHQIRKFFIERNRLKRDGNFYPYPYVFKPPEPPSDIGVATNVQLTKPVAEEEFDVELFCRYCGSTLAMDERFCSVCGKKS</sequence>
<gene>
    <name evidence="2" type="ORF">S03H2_34644</name>
</gene>
<dbReference type="InterPro" id="IPR026870">
    <property type="entry name" value="Zinc_ribbon_dom"/>
</dbReference>
<dbReference type="EMBL" id="BARU01021156">
    <property type="protein sequence ID" value="GAH57353.1"/>
    <property type="molecule type" value="Genomic_DNA"/>
</dbReference>
<dbReference type="Pfam" id="PF13240">
    <property type="entry name" value="Zn_Ribbon_1"/>
    <property type="match status" value="1"/>
</dbReference>
<accession>X1IIE9</accession>
<feature type="domain" description="Zinc-ribbon" evidence="1">
    <location>
        <begin position="77"/>
        <end position="98"/>
    </location>
</feature>
<evidence type="ECO:0000259" key="1">
    <source>
        <dbReference type="Pfam" id="PF13240"/>
    </source>
</evidence>
<reference evidence="2" key="1">
    <citation type="journal article" date="2014" name="Front. Microbiol.">
        <title>High frequency of phylogenetically diverse reductive dehalogenase-homologous genes in deep subseafloor sedimentary metagenomes.</title>
        <authorList>
            <person name="Kawai M."/>
            <person name="Futagami T."/>
            <person name="Toyoda A."/>
            <person name="Takaki Y."/>
            <person name="Nishi S."/>
            <person name="Hori S."/>
            <person name="Arai W."/>
            <person name="Tsubouchi T."/>
            <person name="Morono Y."/>
            <person name="Uchiyama I."/>
            <person name="Ito T."/>
            <person name="Fujiyama A."/>
            <person name="Inagaki F."/>
            <person name="Takami H."/>
        </authorList>
    </citation>
    <scope>NUCLEOTIDE SEQUENCE</scope>
    <source>
        <strain evidence="2">Expedition CK06-06</strain>
    </source>
</reference>
<proteinExistence type="predicted"/>
<comment type="caution">
    <text evidence="2">The sequence shown here is derived from an EMBL/GenBank/DDBJ whole genome shotgun (WGS) entry which is preliminary data.</text>
</comment>
<dbReference type="AlphaFoldDB" id="X1IIE9"/>
<feature type="non-terminal residue" evidence="2">
    <location>
        <position position="1"/>
    </location>
</feature>
<organism evidence="2">
    <name type="scientific">marine sediment metagenome</name>
    <dbReference type="NCBI Taxonomy" id="412755"/>
    <lineage>
        <taxon>unclassified sequences</taxon>
        <taxon>metagenomes</taxon>
        <taxon>ecological metagenomes</taxon>
    </lineage>
</organism>